<organism evidence="10 11">
    <name type="scientific">Pleurotus eryngii</name>
    <name type="common">Boletus of the steppes</name>
    <dbReference type="NCBI Taxonomy" id="5323"/>
    <lineage>
        <taxon>Eukaryota</taxon>
        <taxon>Fungi</taxon>
        <taxon>Dikarya</taxon>
        <taxon>Basidiomycota</taxon>
        <taxon>Agaricomycotina</taxon>
        <taxon>Agaricomycetes</taxon>
        <taxon>Agaricomycetidae</taxon>
        <taxon>Agaricales</taxon>
        <taxon>Pleurotineae</taxon>
        <taxon>Pleurotaceae</taxon>
        <taxon>Pleurotus</taxon>
    </lineage>
</organism>
<gene>
    <name evidence="10" type="ORF">BDN71DRAFT_1467533</name>
</gene>
<dbReference type="GO" id="GO:0051213">
    <property type="term" value="F:dioxygenase activity"/>
    <property type="evidence" value="ECO:0007669"/>
    <property type="project" value="UniProtKB-KW"/>
</dbReference>
<dbReference type="InterPro" id="IPR005123">
    <property type="entry name" value="Oxoglu/Fe-dep_dioxygenase_dom"/>
</dbReference>
<comment type="caution">
    <text evidence="10">The sequence shown here is derived from an EMBL/GenBank/DDBJ whole genome shotgun (WGS) entry which is preliminary data.</text>
</comment>
<dbReference type="GO" id="GO:0005634">
    <property type="term" value="C:nucleus"/>
    <property type="evidence" value="ECO:0007669"/>
    <property type="project" value="UniProtKB-SubCell"/>
</dbReference>
<keyword evidence="5 8" id="KW-0560">Oxidoreductase</keyword>
<dbReference type="Gene3D" id="2.60.120.590">
    <property type="entry name" value="Alpha-ketoglutarate-dependent dioxygenase AlkB-like"/>
    <property type="match status" value="1"/>
</dbReference>
<accession>A0A9P6DH14</accession>
<dbReference type="EMBL" id="MU154544">
    <property type="protein sequence ID" value="KAF9497394.1"/>
    <property type="molecule type" value="Genomic_DNA"/>
</dbReference>
<evidence type="ECO:0000256" key="6">
    <source>
        <dbReference type="ARBA" id="ARBA00023004"/>
    </source>
</evidence>
<evidence type="ECO:0000256" key="2">
    <source>
        <dbReference type="ARBA" id="ARBA00007879"/>
    </source>
</evidence>
<evidence type="ECO:0000256" key="1">
    <source>
        <dbReference type="ARBA" id="ARBA00004123"/>
    </source>
</evidence>
<dbReference type="OrthoDB" id="412814at2759"/>
<keyword evidence="7" id="KW-0539">Nucleus</keyword>
<dbReference type="PANTHER" id="PTHR46030:SF1">
    <property type="entry name" value="ALPHA-KETOGLUTARATE-DEPENDENT DIOXYGENASE ALKB HOMOLOG 6"/>
    <property type="match status" value="1"/>
</dbReference>
<evidence type="ECO:0000256" key="8">
    <source>
        <dbReference type="RuleBase" id="RU003682"/>
    </source>
</evidence>
<dbReference type="InterPro" id="IPR032862">
    <property type="entry name" value="ALKBH6"/>
</dbReference>
<name>A0A9P6DH14_PLEER</name>
<dbReference type="Proteomes" id="UP000807025">
    <property type="component" value="Unassembled WGS sequence"/>
</dbReference>
<evidence type="ECO:0000313" key="11">
    <source>
        <dbReference type="Proteomes" id="UP000807025"/>
    </source>
</evidence>
<feature type="domain" description="Fe2OG dioxygenase" evidence="9">
    <location>
        <begin position="95"/>
        <end position="248"/>
    </location>
</feature>
<dbReference type="GO" id="GO:0046872">
    <property type="term" value="F:metal ion binding"/>
    <property type="evidence" value="ECO:0007669"/>
    <property type="project" value="UniProtKB-KW"/>
</dbReference>
<dbReference type="PROSITE" id="PS51471">
    <property type="entry name" value="FE2OG_OXY"/>
    <property type="match status" value="1"/>
</dbReference>
<evidence type="ECO:0000256" key="4">
    <source>
        <dbReference type="ARBA" id="ARBA00022964"/>
    </source>
</evidence>
<proteinExistence type="inferred from homology"/>
<dbReference type="PANTHER" id="PTHR46030">
    <property type="entry name" value="ALPHA-KETOGLUTARATE-DEPENDENT DIOXYGENASE ALKB HOMOLOG 6"/>
    <property type="match status" value="1"/>
</dbReference>
<keyword evidence="6 8" id="KW-0408">Iron</keyword>
<evidence type="ECO:0000256" key="7">
    <source>
        <dbReference type="ARBA" id="ARBA00023242"/>
    </source>
</evidence>
<sequence length="260" mass="29372">MPFNLQEYRIAESDAFYIPDFINEAEEEYLIRKILEAPRQKWRQLANRRLQLLGGELTKKNVLLSQEMPAWMNSYPDLISRLRTTEAFSSSPHGGPNQVILNEYLPGHGIMPHEDGPSYYPVVATISLGSHTVFNYYEYTSDDATPHSQNAPQGRAINPTPVLTLLLEPRSVVITRSQFYTTHLHGINDTEVDEIRPKGDLSPPTVSPYNAFIANWTKLTNPEIKQAVELGGSLKRGTRYSLTCRDVERVVATSSLIGKR</sequence>
<dbReference type="InterPro" id="IPR037151">
    <property type="entry name" value="AlkB-like_sf"/>
</dbReference>
<keyword evidence="11" id="KW-1185">Reference proteome</keyword>
<keyword evidence="3 8" id="KW-0479">Metal-binding</keyword>
<evidence type="ECO:0000256" key="5">
    <source>
        <dbReference type="ARBA" id="ARBA00023002"/>
    </source>
</evidence>
<keyword evidence="4" id="KW-0223">Dioxygenase</keyword>
<dbReference type="AlphaFoldDB" id="A0A9P6DH14"/>
<evidence type="ECO:0000256" key="3">
    <source>
        <dbReference type="ARBA" id="ARBA00022723"/>
    </source>
</evidence>
<reference evidence="10" key="1">
    <citation type="submission" date="2020-11" db="EMBL/GenBank/DDBJ databases">
        <authorList>
            <consortium name="DOE Joint Genome Institute"/>
            <person name="Ahrendt S."/>
            <person name="Riley R."/>
            <person name="Andreopoulos W."/>
            <person name="Labutti K."/>
            <person name="Pangilinan J."/>
            <person name="Ruiz-Duenas F.J."/>
            <person name="Barrasa J.M."/>
            <person name="Sanchez-Garcia M."/>
            <person name="Camarero S."/>
            <person name="Miyauchi S."/>
            <person name="Serrano A."/>
            <person name="Linde D."/>
            <person name="Babiker R."/>
            <person name="Drula E."/>
            <person name="Ayuso-Fernandez I."/>
            <person name="Pacheco R."/>
            <person name="Padilla G."/>
            <person name="Ferreira P."/>
            <person name="Barriuso J."/>
            <person name="Kellner H."/>
            <person name="Castanera R."/>
            <person name="Alfaro M."/>
            <person name="Ramirez L."/>
            <person name="Pisabarro A.G."/>
            <person name="Kuo A."/>
            <person name="Tritt A."/>
            <person name="Lipzen A."/>
            <person name="He G."/>
            <person name="Yan M."/>
            <person name="Ng V."/>
            <person name="Cullen D."/>
            <person name="Martin F."/>
            <person name="Rosso M.-N."/>
            <person name="Henrissat B."/>
            <person name="Hibbett D."/>
            <person name="Martinez A.T."/>
            <person name="Grigoriev I.V."/>
        </authorList>
    </citation>
    <scope>NUCLEOTIDE SEQUENCE</scope>
    <source>
        <strain evidence="10">ATCC 90797</strain>
    </source>
</reference>
<evidence type="ECO:0000313" key="10">
    <source>
        <dbReference type="EMBL" id="KAF9497394.1"/>
    </source>
</evidence>
<evidence type="ECO:0000259" key="9">
    <source>
        <dbReference type="PROSITE" id="PS51471"/>
    </source>
</evidence>
<comment type="similarity">
    <text evidence="8">Belongs to the iron/ascorbate-dependent oxidoreductase family.</text>
</comment>
<comment type="subcellular location">
    <subcellularLocation>
        <location evidence="1">Nucleus</location>
    </subcellularLocation>
</comment>
<dbReference type="SUPFAM" id="SSF51197">
    <property type="entry name" value="Clavaminate synthase-like"/>
    <property type="match status" value="1"/>
</dbReference>
<protein>
    <recommendedName>
        <fullName evidence="9">Fe2OG dioxygenase domain-containing protein</fullName>
    </recommendedName>
</protein>
<comment type="similarity">
    <text evidence="2">Belongs to the alkB family.</text>
</comment>